<dbReference type="GeneID" id="10360383"/>
<dbReference type="KEGG" id="tuz:TUZN_0848"/>
<dbReference type="STRING" id="999630.TUZN_0848"/>
<sequence>MDLKKLVEIQTEFSRRKFPRFWEIGDERDLALRLEYLTNALAGEVGEAANLVKKVVRSTVYGHGDLRLEDVRRDVEEEITDVFIYVLTIAGLLGMDLEKAYFEKLEKNERRF</sequence>
<dbReference type="Pfam" id="PF03819">
    <property type="entry name" value="MazG"/>
    <property type="match status" value="1"/>
</dbReference>
<evidence type="ECO:0000259" key="1">
    <source>
        <dbReference type="Pfam" id="PF03819"/>
    </source>
</evidence>
<dbReference type="eggNOG" id="arCOG01084">
    <property type="taxonomic scope" value="Archaea"/>
</dbReference>
<dbReference type="RefSeq" id="WP_013679670.1">
    <property type="nucleotide sequence ID" value="NC_015315.1"/>
</dbReference>
<evidence type="ECO:0000313" key="2">
    <source>
        <dbReference type="EMBL" id="AEA12334.1"/>
    </source>
</evidence>
<dbReference type="InterPro" id="IPR004518">
    <property type="entry name" value="MazG-like_dom"/>
</dbReference>
<dbReference type="SUPFAM" id="SSF101386">
    <property type="entry name" value="all-alpha NTP pyrophosphatases"/>
    <property type="match status" value="1"/>
</dbReference>
<dbReference type="EMBL" id="CP002590">
    <property type="protein sequence ID" value="AEA12334.1"/>
    <property type="molecule type" value="Genomic_DNA"/>
</dbReference>
<dbReference type="GO" id="GO:0016787">
    <property type="term" value="F:hydrolase activity"/>
    <property type="evidence" value="ECO:0007669"/>
    <property type="project" value="UniProtKB-KW"/>
</dbReference>
<evidence type="ECO:0000313" key="3">
    <source>
        <dbReference type="Proteomes" id="UP000008138"/>
    </source>
</evidence>
<dbReference type="AlphaFoldDB" id="F2L5G3"/>
<reference key="2">
    <citation type="submission" date="2011-03" db="EMBL/GenBank/DDBJ databases">
        <title>Complete genome sequence of the thermoacidophilic crenarchaeon Thermoproteus uzoniensis 768-20.</title>
        <authorList>
            <person name="Mardanov A.V."/>
            <person name="Gumerov V.M."/>
            <person name="Beletsky A.V."/>
            <person name="Prokofeva M.I."/>
            <person name="Bonch-Osmolovskaya E.A."/>
            <person name="Ravin N.V."/>
            <person name="Skryabin K.G."/>
        </authorList>
    </citation>
    <scope>NUCLEOTIDE SEQUENCE</scope>
    <source>
        <strain>768-20</strain>
    </source>
</reference>
<feature type="domain" description="NTP pyrophosphohydrolase MazG-like" evidence="1">
    <location>
        <begin position="35"/>
        <end position="111"/>
    </location>
</feature>
<dbReference type="Proteomes" id="UP000008138">
    <property type="component" value="Chromosome"/>
</dbReference>
<accession>F2L5G3</accession>
<name>F2L5G3_THEU7</name>
<dbReference type="HOGENOM" id="CLU_171552_0_0_2"/>
<proteinExistence type="predicted"/>
<organism evidence="2 3">
    <name type="scientific">Thermoproteus uzoniensis (strain 768-20)</name>
    <dbReference type="NCBI Taxonomy" id="999630"/>
    <lineage>
        <taxon>Archaea</taxon>
        <taxon>Thermoproteota</taxon>
        <taxon>Thermoprotei</taxon>
        <taxon>Thermoproteales</taxon>
        <taxon>Thermoproteaceae</taxon>
        <taxon>Thermoproteus</taxon>
    </lineage>
</organism>
<protein>
    <submittedName>
        <fullName evidence="2">MazG nucleotide pyrophosphohydrolase</fullName>
    </submittedName>
</protein>
<keyword evidence="3" id="KW-1185">Reference proteome</keyword>
<dbReference type="OrthoDB" id="26242at2157"/>
<reference evidence="2 3" key="1">
    <citation type="journal article" date="2011" name="J. Bacteriol.">
        <title>Complete genome sequence of the thermoacidophilic crenarchaeon Thermoproteus uzoniensis 768-20.</title>
        <authorList>
            <person name="Mardanov A.V."/>
            <person name="Gumerov V.M."/>
            <person name="Beletsky A.V."/>
            <person name="Prokofeva M.I."/>
            <person name="Bonch-Osmolovskaya E.A."/>
            <person name="Ravin N.V."/>
            <person name="Skryabin K.G."/>
        </authorList>
    </citation>
    <scope>NUCLEOTIDE SEQUENCE [LARGE SCALE GENOMIC DNA]</scope>
    <source>
        <strain evidence="2 3">768-20</strain>
    </source>
</reference>
<gene>
    <name evidence="2" type="ordered locus">TUZN_0848</name>
</gene>
<dbReference type="Gene3D" id="1.10.287.1080">
    <property type="entry name" value="MazG-like"/>
    <property type="match status" value="1"/>
</dbReference>